<evidence type="ECO:0000313" key="2">
    <source>
        <dbReference type="EMBL" id="GIG88310.1"/>
    </source>
</evidence>
<keyword evidence="3" id="KW-1185">Reference proteome</keyword>
<organism evidence="2 3">
    <name type="scientific">Plantactinospora endophytica</name>
    <dbReference type="NCBI Taxonomy" id="673535"/>
    <lineage>
        <taxon>Bacteria</taxon>
        <taxon>Bacillati</taxon>
        <taxon>Actinomycetota</taxon>
        <taxon>Actinomycetes</taxon>
        <taxon>Micromonosporales</taxon>
        <taxon>Micromonosporaceae</taxon>
        <taxon>Plantactinospora</taxon>
    </lineage>
</organism>
<accession>A0ABQ4E0T5</accession>
<feature type="compositionally biased region" description="Low complexity" evidence="1">
    <location>
        <begin position="80"/>
        <end position="96"/>
    </location>
</feature>
<dbReference type="EMBL" id="BONW01000014">
    <property type="protein sequence ID" value="GIG88310.1"/>
    <property type="molecule type" value="Genomic_DNA"/>
</dbReference>
<sequence length="132" mass="14415">MRTILPKDRGDGARFAFRNLLLGTVRTGTRPPGRRELVRERVGVDGDLLAPEVAPTVAEPWAAGNTTVDHGRRTADRAAPRPGRLAAPRLRRLSVPSPSPVGSIPVAWQFRLGRPPIPCPRRPDGVREPPSR</sequence>
<gene>
    <name evidence="2" type="ORF">Pen02_32460</name>
</gene>
<reference evidence="2 3" key="1">
    <citation type="submission" date="2021-01" db="EMBL/GenBank/DDBJ databases">
        <title>Whole genome shotgun sequence of Plantactinospora endophytica NBRC 110450.</title>
        <authorList>
            <person name="Komaki H."/>
            <person name="Tamura T."/>
        </authorList>
    </citation>
    <scope>NUCLEOTIDE SEQUENCE [LARGE SCALE GENOMIC DNA]</scope>
    <source>
        <strain evidence="2 3">NBRC 110450</strain>
    </source>
</reference>
<evidence type="ECO:0000313" key="3">
    <source>
        <dbReference type="Proteomes" id="UP000646749"/>
    </source>
</evidence>
<proteinExistence type="predicted"/>
<dbReference type="Proteomes" id="UP000646749">
    <property type="component" value="Unassembled WGS sequence"/>
</dbReference>
<evidence type="ECO:0000256" key="1">
    <source>
        <dbReference type="SAM" id="MobiDB-lite"/>
    </source>
</evidence>
<feature type="region of interest" description="Disordered" evidence="1">
    <location>
        <begin position="60"/>
        <end position="132"/>
    </location>
</feature>
<name>A0ABQ4E0T5_9ACTN</name>
<comment type="caution">
    <text evidence="2">The sequence shown here is derived from an EMBL/GenBank/DDBJ whole genome shotgun (WGS) entry which is preliminary data.</text>
</comment>
<feature type="compositionally biased region" description="Basic and acidic residues" evidence="1">
    <location>
        <begin position="69"/>
        <end position="79"/>
    </location>
</feature>
<protein>
    <submittedName>
        <fullName evidence="2">Uncharacterized protein</fullName>
    </submittedName>
</protein>
<feature type="compositionally biased region" description="Basic and acidic residues" evidence="1">
    <location>
        <begin position="121"/>
        <end position="132"/>
    </location>
</feature>